<dbReference type="FunFam" id="1.10.287.1080:FF:000001">
    <property type="entry name" value="Nucleoside triphosphate pyrophosphohydrolase"/>
    <property type="match status" value="1"/>
</dbReference>
<dbReference type="EC" id="3.6.1.9" evidence="3"/>
<dbReference type="GO" id="GO:0046076">
    <property type="term" value="P:dTTP catabolic process"/>
    <property type="evidence" value="ECO:0007669"/>
    <property type="project" value="TreeGrafter"/>
</dbReference>
<feature type="domain" description="NTP pyrophosphohydrolase MazG-like" evidence="2">
    <location>
        <begin position="392"/>
        <end position="454"/>
    </location>
</feature>
<evidence type="ECO:0000313" key="4">
    <source>
        <dbReference type="Proteomes" id="UP000465601"/>
    </source>
</evidence>
<dbReference type="InterPro" id="IPR035996">
    <property type="entry name" value="4pyrrol_Methylase_sf"/>
</dbReference>
<dbReference type="CDD" id="cd11529">
    <property type="entry name" value="NTP-PPase_MazG_Cterm"/>
    <property type="match status" value="1"/>
</dbReference>
<organism evidence="3 4">
    <name type="scientific">Alkaliphilus serpentinus</name>
    <dbReference type="NCBI Taxonomy" id="1482731"/>
    <lineage>
        <taxon>Bacteria</taxon>
        <taxon>Bacillati</taxon>
        <taxon>Bacillota</taxon>
        <taxon>Clostridia</taxon>
        <taxon>Peptostreptococcales</taxon>
        <taxon>Natronincolaceae</taxon>
        <taxon>Alkaliphilus</taxon>
    </lineage>
</organism>
<dbReference type="InterPro" id="IPR024180">
    <property type="entry name" value="Tetrapyrrole_Mease/MazG_pred"/>
</dbReference>
<keyword evidence="3" id="KW-0378">Hydrolase</keyword>
<dbReference type="InterPro" id="IPR011551">
    <property type="entry name" value="NTP_PyrPHydrolase_MazG"/>
</dbReference>
<proteinExistence type="predicted"/>
<name>A0A833M8X6_9FIRM</name>
<comment type="caution">
    <text evidence="3">The sequence shown here is derived from an EMBL/GenBank/DDBJ whole genome shotgun (WGS) entry which is preliminary data.</text>
</comment>
<dbReference type="Gene3D" id="3.40.1010.10">
    <property type="entry name" value="Cobalt-precorrin-4 Transmethylase, Domain 1"/>
    <property type="match status" value="1"/>
</dbReference>
<dbReference type="CDD" id="cd11723">
    <property type="entry name" value="YabN_N_like"/>
    <property type="match status" value="1"/>
</dbReference>
<dbReference type="GO" id="GO:0046052">
    <property type="term" value="P:UTP catabolic process"/>
    <property type="evidence" value="ECO:0007669"/>
    <property type="project" value="TreeGrafter"/>
</dbReference>
<dbReference type="GO" id="GO:0046081">
    <property type="term" value="P:dUTP catabolic process"/>
    <property type="evidence" value="ECO:0007669"/>
    <property type="project" value="TreeGrafter"/>
</dbReference>
<dbReference type="EMBL" id="WBZB01000012">
    <property type="protein sequence ID" value="KAB3531851.1"/>
    <property type="molecule type" value="Genomic_DNA"/>
</dbReference>
<dbReference type="Pfam" id="PF03819">
    <property type="entry name" value="MazG"/>
    <property type="match status" value="2"/>
</dbReference>
<gene>
    <name evidence="3" type="primary">mazG</name>
    <name evidence="3" type="ORF">F8153_03795</name>
</gene>
<dbReference type="InterPro" id="IPR048011">
    <property type="entry name" value="NTP-PPase_MazG-like_C"/>
</dbReference>
<dbReference type="GO" id="GO:0046061">
    <property type="term" value="P:dATP catabolic process"/>
    <property type="evidence" value="ECO:0007669"/>
    <property type="project" value="TreeGrafter"/>
</dbReference>
<dbReference type="InterPro" id="IPR004518">
    <property type="entry name" value="MazG-like_dom"/>
</dbReference>
<dbReference type="SUPFAM" id="SSF53790">
    <property type="entry name" value="Tetrapyrrole methylase"/>
    <property type="match status" value="1"/>
</dbReference>
<evidence type="ECO:0000259" key="1">
    <source>
        <dbReference type="Pfam" id="PF00590"/>
    </source>
</evidence>
<dbReference type="GO" id="GO:0047429">
    <property type="term" value="F:nucleoside triphosphate diphosphatase activity"/>
    <property type="evidence" value="ECO:0007669"/>
    <property type="project" value="UniProtKB-EC"/>
</dbReference>
<dbReference type="SUPFAM" id="SSF101386">
    <property type="entry name" value="all-alpha NTP pyrophosphatases"/>
    <property type="match status" value="2"/>
</dbReference>
<dbReference type="Proteomes" id="UP000465601">
    <property type="component" value="Unassembled WGS sequence"/>
</dbReference>
<dbReference type="OrthoDB" id="9808939at2"/>
<dbReference type="CDD" id="cd11528">
    <property type="entry name" value="NTP-PPase_MazG_Nterm"/>
    <property type="match status" value="1"/>
</dbReference>
<dbReference type="InterPro" id="IPR014777">
    <property type="entry name" value="4pyrrole_Mease_sub1"/>
</dbReference>
<accession>A0A833M8X6</accession>
<dbReference type="PIRSF" id="PIRSF002845">
    <property type="entry name" value="Ttrprl_mtas_MazG"/>
    <property type="match status" value="1"/>
</dbReference>
<dbReference type="Pfam" id="PF00590">
    <property type="entry name" value="TP_methylase"/>
    <property type="match status" value="1"/>
</dbReference>
<dbReference type="PANTHER" id="PTHR30522">
    <property type="entry name" value="NUCLEOSIDE TRIPHOSPHATE PYROPHOSPHOHYDROLASE"/>
    <property type="match status" value="1"/>
</dbReference>
<reference evidence="3 4" key="1">
    <citation type="submission" date="2019-10" db="EMBL/GenBank/DDBJ databases">
        <title>Alkaliphilus serpentinus sp. nov. and Alkaliphilus pronyensis sp. nov., two novel anaerobic alkaliphilic species isolated from the serpentinized-hosted hydrothermal field of the Prony Bay (New Caledonia).</title>
        <authorList>
            <person name="Postec A."/>
        </authorList>
    </citation>
    <scope>NUCLEOTIDE SEQUENCE [LARGE SCALE GENOMIC DNA]</scope>
    <source>
        <strain evidence="3 4">LacT</strain>
    </source>
</reference>
<evidence type="ECO:0000313" key="3">
    <source>
        <dbReference type="EMBL" id="KAB3531851.1"/>
    </source>
</evidence>
<feature type="domain" description="NTP pyrophosphohydrolase MazG-like" evidence="2">
    <location>
        <begin position="257"/>
        <end position="330"/>
    </location>
</feature>
<keyword evidence="4" id="KW-1185">Reference proteome</keyword>
<dbReference type="RefSeq" id="WP_151865031.1">
    <property type="nucleotide sequence ID" value="NZ_WBZB01000012.1"/>
</dbReference>
<sequence length="494" mass="57427">MEVGKITIAGLGPGSKEHLTLGVVEAIKNHNNLYLRTEKHPTVDYLVKEGINYKSFDDVYNQHESFDEVYQHICQYLLREAADRDILYLVPGHPYVAEYTVDLLVNQVKEKNIEIDVIPAMSFLDVLLPIVGLDPVAGFKLLDALQLDHQEPDPLVANIITQMYDSYVASEVKLKLMEYYDYQQEVFVIRAAAVPQLERVERLPLYQLDRVDWVDYLTSLYIPRIDSNQKRFYNMNNLIDIMERLRHKDGCPWDIQQTHETLKPYLVEEAYEVLEAIDLEDDLLLEEELGDLLLQVVFHSQIAKERGAFNIKDVIRGICEKLVYRHPHVFLDVKVEDSEGALDSWEEQKRQEKHIKSHTESMISIPKELPALMRADKIQRKAAKVGFDWDNPQDVINKIHEELQELLEAQEKGNPVEIKEEGGDLLFAVVNLLRFYKVEPEDALRSTINKFLKRFSYIEDKAKKMEQKLENMSLAEMDLLWEESKKNNTIAPKC</sequence>
<dbReference type="InterPro" id="IPR000878">
    <property type="entry name" value="4pyrrol_Mease"/>
</dbReference>
<protein>
    <submittedName>
        <fullName evidence="3">Nucleoside triphosphate pyrophosphohydrolase</fullName>
        <ecNumber evidence="3">3.6.1.9</ecNumber>
    </submittedName>
</protein>
<dbReference type="GO" id="GO:0046047">
    <property type="term" value="P:TTP catabolic process"/>
    <property type="evidence" value="ECO:0007669"/>
    <property type="project" value="TreeGrafter"/>
</dbReference>
<dbReference type="PANTHER" id="PTHR30522:SF0">
    <property type="entry name" value="NUCLEOSIDE TRIPHOSPHATE PYROPHOSPHOHYDROLASE"/>
    <property type="match status" value="1"/>
</dbReference>
<dbReference type="InterPro" id="IPR048015">
    <property type="entry name" value="NTP-PPase_MazG-like_N"/>
</dbReference>
<dbReference type="FunFam" id="1.10.287.1080:FF:000003">
    <property type="entry name" value="Nucleoside triphosphate pyrophosphohydrolase"/>
    <property type="match status" value="1"/>
</dbReference>
<evidence type="ECO:0000259" key="2">
    <source>
        <dbReference type="Pfam" id="PF03819"/>
    </source>
</evidence>
<dbReference type="Gene3D" id="1.10.287.1080">
    <property type="entry name" value="MazG-like"/>
    <property type="match status" value="2"/>
</dbReference>
<dbReference type="NCBIfam" id="TIGR00444">
    <property type="entry name" value="mazG"/>
    <property type="match status" value="1"/>
</dbReference>
<dbReference type="GO" id="GO:0006950">
    <property type="term" value="P:response to stress"/>
    <property type="evidence" value="ECO:0007669"/>
    <property type="project" value="UniProtKB-ARBA"/>
</dbReference>
<feature type="domain" description="Tetrapyrrole methylase" evidence="1">
    <location>
        <begin position="5"/>
        <end position="208"/>
    </location>
</feature>
<dbReference type="GO" id="GO:0008168">
    <property type="term" value="F:methyltransferase activity"/>
    <property type="evidence" value="ECO:0007669"/>
    <property type="project" value="InterPro"/>
</dbReference>
<dbReference type="InterPro" id="IPR035013">
    <property type="entry name" value="YabN_N"/>
</dbReference>
<dbReference type="NCBIfam" id="NF007113">
    <property type="entry name" value="PRK09562.1"/>
    <property type="match status" value="1"/>
</dbReference>
<dbReference type="AlphaFoldDB" id="A0A833M8X6"/>
<dbReference type="GO" id="GO:0006203">
    <property type="term" value="P:dGTP catabolic process"/>
    <property type="evidence" value="ECO:0007669"/>
    <property type="project" value="TreeGrafter"/>
</dbReference>